<dbReference type="Proteomes" id="UP001162131">
    <property type="component" value="Unassembled WGS sequence"/>
</dbReference>
<dbReference type="AlphaFoldDB" id="A0AAU9K033"/>
<comment type="caution">
    <text evidence="1">The sequence shown here is derived from an EMBL/GenBank/DDBJ whole genome shotgun (WGS) entry which is preliminary data.</text>
</comment>
<dbReference type="EMBL" id="CAJZBQ010000056">
    <property type="protein sequence ID" value="CAG9333259.1"/>
    <property type="molecule type" value="Genomic_DNA"/>
</dbReference>
<sequence length="194" mass="22394">MSNPDEYISVMIESDEAFRSQFDPSSQSYHNGDPTPVPLGGERVPESMPTAYDPNGYQQDTPMDPAYYYLSDARNLFLNFKKALSQICPNVEAVMRARKFKDPVKKQQEMEKRHMGLLQSLEVAQGIAVELSQYVDVIPDYGEVINEVFQRGLVEYNSKDEYGEYMRYMTLLTQRVFKDSQDILMRMKVIKSQS</sequence>
<keyword evidence="2" id="KW-1185">Reference proteome</keyword>
<protein>
    <submittedName>
        <fullName evidence="1">Uncharacterized protein</fullName>
    </submittedName>
</protein>
<evidence type="ECO:0000313" key="1">
    <source>
        <dbReference type="EMBL" id="CAG9333259.1"/>
    </source>
</evidence>
<proteinExistence type="predicted"/>
<accession>A0AAU9K033</accession>
<name>A0AAU9K033_9CILI</name>
<organism evidence="1 2">
    <name type="scientific">Blepharisma stoltei</name>
    <dbReference type="NCBI Taxonomy" id="1481888"/>
    <lineage>
        <taxon>Eukaryota</taxon>
        <taxon>Sar</taxon>
        <taxon>Alveolata</taxon>
        <taxon>Ciliophora</taxon>
        <taxon>Postciliodesmatophora</taxon>
        <taxon>Heterotrichea</taxon>
        <taxon>Heterotrichida</taxon>
        <taxon>Blepharismidae</taxon>
        <taxon>Blepharisma</taxon>
    </lineage>
</organism>
<evidence type="ECO:0000313" key="2">
    <source>
        <dbReference type="Proteomes" id="UP001162131"/>
    </source>
</evidence>
<reference evidence="1" key="1">
    <citation type="submission" date="2021-09" db="EMBL/GenBank/DDBJ databases">
        <authorList>
            <consortium name="AG Swart"/>
            <person name="Singh M."/>
            <person name="Singh A."/>
            <person name="Seah K."/>
            <person name="Emmerich C."/>
        </authorList>
    </citation>
    <scope>NUCLEOTIDE SEQUENCE</scope>
    <source>
        <strain evidence="1">ATCC30299</strain>
    </source>
</reference>
<gene>
    <name evidence="1" type="ORF">BSTOLATCC_MIC58076</name>
</gene>